<evidence type="ECO:0000259" key="4">
    <source>
        <dbReference type="PROSITE" id="PS50932"/>
    </source>
</evidence>
<dbReference type="InterPro" id="IPR028082">
    <property type="entry name" value="Peripla_BP_I"/>
</dbReference>
<evidence type="ECO:0000256" key="2">
    <source>
        <dbReference type="ARBA" id="ARBA00023125"/>
    </source>
</evidence>
<dbReference type="PROSITE" id="PS50932">
    <property type="entry name" value="HTH_LACI_2"/>
    <property type="match status" value="1"/>
</dbReference>
<dbReference type="GO" id="GO:0000976">
    <property type="term" value="F:transcription cis-regulatory region binding"/>
    <property type="evidence" value="ECO:0007669"/>
    <property type="project" value="TreeGrafter"/>
</dbReference>
<accession>A0A839EAJ1</accession>
<gene>
    <name evidence="5" type="ORF">FHX53_001855</name>
</gene>
<dbReference type="CDD" id="cd01392">
    <property type="entry name" value="HTH_LacI"/>
    <property type="match status" value="1"/>
</dbReference>
<dbReference type="PANTHER" id="PTHR30146">
    <property type="entry name" value="LACI-RELATED TRANSCRIPTIONAL REPRESSOR"/>
    <property type="match status" value="1"/>
</dbReference>
<dbReference type="CDD" id="cd06267">
    <property type="entry name" value="PBP1_LacI_sugar_binding-like"/>
    <property type="match status" value="1"/>
</dbReference>
<name>A0A839EAJ1_9MICO</name>
<dbReference type="AlphaFoldDB" id="A0A839EAJ1"/>
<sequence length="353" mass="37363">MSKRVTIDDVARLAKVHKATVSRALNEQTADMVHGATAERVRQAARELGYVPNAMARALRVNVSMTIGIVVPDLMNPIFPPIVRGIERVLQPRGYTVLVANTDGHADVEAAAIESLTRRRVDGFILATGRLDDEQSLAAAHADGIHVVMVNREAAAGAPYPSVSGDNTAGVALSLDHLLELGHTRLLYLAGPQNYSTTRSRAIAFQSLVRGRNGLTTSVVEVGELTAEAGSAAMDRVLSSPGPLPTAVLAGNDLVALGVLRSVRRHGLRCPEDISVVGFNDMTFAEDFCPPLTTVHLPLVDIGAEAARILLAGIEDGEPRRSTVELPVSLVVRKSTGPAPRSHVGSLEQGAAE</sequence>
<dbReference type="RefSeq" id="WP_182491053.1">
    <property type="nucleotide sequence ID" value="NZ_BAAAOV010000004.1"/>
</dbReference>
<keyword evidence="6" id="KW-1185">Reference proteome</keyword>
<keyword evidence="2" id="KW-0238">DNA-binding</keyword>
<dbReference type="Pfam" id="PF13377">
    <property type="entry name" value="Peripla_BP_3"/>
    <property type="match status" value="1"/>
</dbReference>
<dbReference type="PANTHER" id="PTHR30146:SF109">
    <property type="entry name" value="HTH-TYPE TRANSCRIPTIONAL REGULATOR GALS"/>
    <property type="match status" value="1"/>
</dbReference>
<dbReference type="Proteomes" id="UP000585905">
    <property type="component" value="Unassembled WGS sequence"/>
</dbReference>
<dbReference type="Gene3D" id="3.40.50.2300">
    <property type="match status" value="2"/>
</dbReference>
<dbReference type="SMART" id="SM00354">
    <property type="entry name" value="HTH_LACI"/>
    <property type="match status" value="1"/>
</dbReference>
<dbReference type="SUPFAM" id="SSF53822">
    <property type="entry name" value="Periplasmic binding protein-like I"/>
    <property type="match status" value="1"/>
</dbReference>
<dbReference type="Gene3D" id="1.10.260.40">
    <property type="entry name" value="lambda repressor-like DNA-binding domains"/>
    <property type="match status" value="1"/>
</dbReference>
<evidence type="ECO:0000256" key="1">
    <source>
        <dbReference type="ARBA" id="ARBA00023015"/>
    </source>
</evidence>
<feature type="domain" description="HTH lacI-type" evidence="4">
    <location>
        <begin position="5"/>
        <end position="61"/>
    </location>
</feature>
<dbReference type="Pfam" id="PF00356">
    <property type="entry name" value="LacI"/>
    <property type="match status" value="1"/>
</dbReference>
<dbReference type="GO" id="GO:0003700">
    <property type="term" value="F:DNA-binding transcription factor activity"/>
    <property type="evidence" value="ECO:0007669"/>
    <property type="project" value="TreeGrafter"/>
</dbReference>
<evidence type="ECO:0000256" key="3">
    <source>
        <dbReference type="ARBA" id="ARBA00023163"/>
    </source>
</evidence>
<dbReference type="InterPro" id="IPR046335">
    <property type="entry name" value="LacI/GalR-like_sensor"/>
</dbReference>
<reference evidence="5 6" key="1">
    <citation type="submission" date="2020-07" db="EMBL/GenBank/DDBJ databases">
        <title>Sequencing the genomes of 1000 actinobacteria strains.</title>
        <authorList>
            <person name="Klenk H.-P."/>
        </authorList>
    </citation>
    <scope>NUCLEOTIDE SEQUENCE [LARGE SCALE GENOMIC DNA]</scope>
    <source>
        <strain evidence="5 6">DSM 19663</strain>
    </source>
</reference>
<comment type="caution">
    <text evidence="5">The sequence shown here is derived from an EMBL/GenBank/DDBJ whole genome shotgun (WGS) entry which is preliminary data.</text>
</comment>
<proteinExistence type="predicted"/>
<evidence type="ECO:0000313" key="5">
    <source>
        <dbReference type="EMBL" id="MBA8848256.1"/>
    </source>
</evidence>
<organism evidence="5 6">
    <name type="scientific">Microcella alkalica</name>
    <dbReference type="NCBI Taxonomy" id="355930"/>
    <lineage>
        <taxon>Bacteria</taxon>
        <taxon>Bacillati</taxon>
        <taxon>Actinomycetota</taxon>
        <taxon>Actinomycetes</taxon>
        <taxon>Micrococcales</taxon>
        <taxon>Microbacteriaceae</taxon>
        <taxon>Microcella</taxon>
    </lineage>
</organism>
<evidence type="ECO:0000313" key="6">
    <source>
        <dbReference type="Proteomes" id="UP000585905"/>
    </source>
</evidence>
<keyword evidence="3" id="KW-0804">Transcription</keyword>
<protein>
    <submittedName>
        <fullName evidence="5">LacI family transcriptional regulator</fullName>
    </submittedName>
</protein>
<dbReference type="SUPFAM" id="SSF47413">
    <property type="entry name" value="lambda repressor-like DNA-binding domains"/>
    <property type="match status" value="1"/>
</dbReference>
<dbReference type="InterPro" id="IPR010982">
    <property type="entry name" value="Lambda_DNA-bd_dom_sf"/>
</dbReference>
<dbReference type="InterPro" id="IPR000843">
    <property type="entry name" value="HTH_LacI"/>
</dbReference>
<dbReference type="EMBL" id="JACGWX010000004">
    <property type="protein sequence ID" value="MBA8848256.1"/>
    <property type="molecule type" value="Genomic_DNA"/>
</dbReference>
<keyword evidence="1" id="KW-0805">Transcription regulation</keyword>